<dbReference type="SUPFAM" id="SSF63737">
    <property type="entry name" value="Leukotriene A4 hydrolase N-terminal domain"/>
    <property type="match status" value="1"/>
</dbReference>
<keyword evidence="6" id="KW-1185">Reference proteome</keyword>
<dbReference type="Gene3D" id="2.60.40.1730">
    <property type="entry name" value="tricorn interacting facor f3 domain"/>
    <property type="match status" value="1"/>
</dbReference>
<sequence>MAMQKFRAMDDGEFQESGKVSLNKRILYLLLVLLVVVPIVVGVLVWYLAPPRSCDSLSNVEGESGANTGSEVTTTTTTTEVPNFESEPWKNLRLPRYIIPVHYDITLYPDIYNGNGWFYGNESVEIRITKDTSYILIHYYYMNITKTMLKNNSSGATIPIKRTFSYAENQFWVIETVSPLLSGAVVRLETQYDGSLTRSMVGLYKSRYVNSITGETR</sequence>
<comment type="caution">
    <text evidence="5">The sequence shown here is derived from an EMBL/GenBank/DDBJ whole genome shotgun (WGS) entry which is preliminary data.</text>
</comment>
<proteinExistence type="predicted"/>
<dbReference type="InterPro" id="IPR042097">
    <property type="entry name" value="Aminopeptidase_N-like_N_sf"/>
</dbReference>
<keyword evidence="1 5" id="KW-0031">Aminopeptidase</keyword>
<feature type="domain" description="Aminopeptidase N-like N-terminal" evidence="4">
    <location>
        <begin position="100"/>
        <end position="215"/>
    </location>
</feature>
<dbReference type="GO" id="GO:0042277">
    <property type="term" value="F:peptide binding"/>
    <property type="evidence" value="ECO:0007669"/>
    <property type="project" value="TreeGrafter"/>
</dbReference>
<gene>
    <name evidence="5" type="ORF">KP79_PYT24857</name>
</gene>
<dbReference type="OrthoDB" id="510539at2759"/>
<dbReference type="EMBL" id="NEDP02082177">
    <property type="protein sequence ID" value="OWF34548.1"/>
    <property type="molecule type" value="Genomic_DNA"/>
</dbReference>
<dbReference type="GO" id="GO:0070006">
    <property type="term" value="F:metalloaminopeptidase activity"/>
    <property type="evidence" value="ECO:0007669"/>
    <property type="project" value="TreeGrafter"/>
</dbReference>
<evidence type="ECO:0000256" key="2">
    <source>
        <dbReference type="SAM" id="MobiDB-lite"/>
    </source>
</evidence>
<evidence type="ECO:0000256" key="1">
    <source>
        <dbReference type="ARBA" id="ARBA00022438"/>
    </source>
</evidence>
<feature type="transmembrane region" description="Helical" evidence="3">
    <location>
        <begin position="26"/>
        <end position="49"/>
    </location>
</feature>
<evidence type="ECO:0000256" key="3">
    <source>
        <dbReference type="SAM" id="Phobius"/>
    </source>
</evidence>
<dbReference type="PANTHER" id="PTHR11533:SF276">
    <property type="entry name" value="GLUTAMYL AMINOPEPTIDASE"/>
    <property type="match status" value="1"/>
</dbReference>
<dbReference type="GO" id="GO:0005737">
    <property type="term" value="C:cytoplasm"/>
    <property type="evidence" value="ECO:0007669"/>
    <property type="project" value="TreeGrafter"/>
</dbReference>
<dbReference type="PANTHER" id="PTHR11533">
    <property type="entry name" value="PROTEASE M1 ZINC METALLOPROTEASE"/>
    <property type="match status" value="1"/>
</dbReference>
<protein>
    <submittedName>
        <fullName evidence="5">Glutamyl aminopeptidase</fullName>
    </submittedName>
</protein>
<keyword evidence="1 5" id="KW-0645">Protease</keyword>
<feature type="compositionally biased region" description="Polar residues" evidence="2">
    <location>
        <begin position="58"/>
        <end position="72"/>
    </location>
</feature>
<evidence type="ECO:0000313" key="6">
    <source>
        <dbReference type="Proteomes" id="UP000242188"/>
    </source>
</evidence>
<dbReference type="GO" id="GO:0006508">
    <property type="term" value="P:proteolysis"/>
    <property type="evidence" value="ECO:0007669"/>
    <property type="project" value="TreeGrafter"/>
</dbReference>
<keyword evidence="3" id="KW-1133">Transmembrane helix</keyword>
<reference evidence="5 6" key="1">
    <citation type="journal article" date="2017" name="Nat. Ecol. Evol.">
        <title>Scallop genome provides insights into evolution of bilaterian karyotype and development.</title>
        <authorList>
            <person name="Wang S."/>
            <person name="Zhang J."/>
            <person name="Jiao W."/>
            <person name="Li J."/>
            <person name="Xun X."/>
            <person name="Sun Y."/>
            <person name="Guo X."/>
            <person name="Huan P."/>
            <person name="Dong B."/>
            <person name="Zhang L."/>
            <person name="Hu X."/>
            <person name="Sun X."/>
            <person name="Wang J."/>
            <person name="Zhao C."/>
            <person name="Wang Y."/>
            <person name="Wang D."/>
            <person name="Huang X."/>
            <person name="Wang R."/>
            <person name="Lv J."/>
            <person name="Li Y."/>
            <person name="Zhang Z."/>
            <person name="Liu B."/>
            <person name="Lu W."/>
            <person name="Hui Y."/>
            <person name="Liang J."/>
            <person name="Zhou Z."/>
            <person name="Hou R."/>
            <person name="Li X."/>
            <person name="Liu Y."/>
            <person name="Li H."/>
            <person name="Ning X."/>
            <person name="Lin Y."/>
            <person name="Zhao L."/>
            <person name="Xing Q."/>
            <person name="Dou J."/>
            <person name="Li Y."/>
            <person name="Mao J."/>
            <person name="Guo H."/>
            <person name="Dou H."/>
            <person name="Li T."/>
            <person name="Mu C."/>
            <person name="Jiang W."/>
            <person name="Fu Q."/>
            <person name="Fu X."/>
            <person name="Miao Y."/>
            <person name="Liu J."/>
            <person name="Yu Q."/>
            <person name="Li R."/>
            <person name="Liao H."/>
            <person name="Li X."/>
            <person name="Kong Y."/>
            <person name="Jiang Z."/>
            <person name="Chourrout D."/>
            <person name="Li R."/>
            <person name="Bao Z."/>
        </authorList>
    </citation>
    <scope>NUCLEOTIDE SEQUENCE [LARGE SCALE GENOMIC DNA]</scope>
    <source>
        <strain evidence="5 6">PY_sf001</strain>
    </source>
</reference>
<feature type="region of interest" description="Disordered" evidence="2">
    <location>
        <begin position="58"/>
        <end position="82"/>
    </location>
</feature>
<accession>A0A210PDG8</accession>
<evidence type="ECO:0000313" key="5">
    <source>
        <dbReference type="EMBL" id="OWF34548.1"/>
    </source>
</evidence>
<dbReference type="GO" id="GO:0016020">
    <property type="term" value="C:membrane"/>
    <property type="evidence" value="ECO:0007669"/>
    <property type="project" value="TreeGrafter"/>
</dbReference>
<dbReference type="GO" id="GO:0008270">
    <property type="term" value="F:zinc ion binding"/>
    <property type="evidence" value="ECO:0007669"/>
    <property type="project" value="TreeGrafter"/>
</dbReference>
<dbReference type="Proteomes" id="UP000242188">
    <property type="component" value="Unassembled WGS sequence"/>
</dbReference>
<keyword evidence="1 5" id="KW-0378">Hydrolase</keyword>
<dbReference type="Pfam" id="PF17900">
    <property type="entry name" value="Peptidase_M1_N"/>
    <property type="match status" value="1"/>
</dbReference>
<organism evidence="5 6">
    <name type="scientific">Mizuhopecten yessoensis</name>
    <name type="common">Japanese scallop</name>
    <name type="synonym">Patinopecten yessoensis</name>
    <dbReference type="NCBI Taxonomy" id="6573"/>
    <lineage>
        <taxon>Eukaryota</taxon>
        <taxon>Metazoa</taxon>
        <taxon>Spiralia</taxon>
        <taxon>Lophotrochozoa</taxon>
        <taxon>Mollusca</taxon>
        <taxon>Bivalvia</taxon>
        <taxon>Autobranchia</taxon>
        <taxon>Pteriomorphia</taxon>
        <taxon>Pectinida</taxon>
        <taxon>Pectinoidea</taxon>
        <taxon>Pectinidae</taxon>
        <taxon>Mizuhopecten</taxon>
    </lineage>
</organism>
<evidence type="ECO:0000259" key="4">
    <source>
        <dbReference type="Pfam" id="PF17900"/>
    </source>
</evidence>
<dbReference type="InterPro" id="IPR050344">
    <property type="entry name" value="Peptidase_M1_aminopeptidases"/>
</dbReference>
<dbReference type="GO" id="GO:0043171">
    <property type="term" value="P:peptide catabolic process"/>
    <property type="evidence" value="ECO:0007669"/>
    <property type="project" value="TreeGrafter"/>
</dbReference>
<dbReference type="InterPro" id="IPR045357">
    <property type="entry name" value="Aminopeptidase_N-like_N"/>
</dbReference>
<dbReference type="GO" id="GO:0005615">
    <property type="term" value="C:extracellular space"/>
    <property type="evidence" value="ECO:0007669"/>
    <property type="project" value="TreeGrafter"/>
</dbReference>
<keyword evidence="3" id="KW-0472">Membrane</keyword>
<name>A0A210PDG8_MIZYE</name>
<dbReference type="AlphaFoldDB" id="A0A210PDG8"/>
<keyword evidence="3" id="KW-0812">Transmembrane</keyword>